<dbReference type="AlphaFoldDB" id="A0A286EF62"/>
<evidence type="ECO:0000256" key="1">
    <source>
        <dbReference type="SAM" id="Phobius"/>
    </source>
</evidence>
<evidence type="ECO:0000313" key="3">
    <source>
        <dbReference type="EMBL" id="SOD69556.1"/>
    </source>
</evidence>
<reference evidence="3 4" key="1">
    <citation type="submission" date="2017-09" db="EMBL/GenBank/DDBJ databases">
        <authorList>
            <person name="Ehlers B."/>
            <person name="Leendertz F.H."/>
        </authorList>
    </citation>
    <scope>NUCLEOTIDE SEQUENCE [LARGE SCALE GENOMIC DNA]</scope>
    <source>
        <strain evidence="3 4">DSM 16848</strain>
    </source>
</reference>
<dbReference type="Proteomes" id="UP000219669">
    <property type="component" value="Unassembled WGS sequence"/>
</dbReference>
<dbReference type="RefSeq" id="WP_097114725.1">
    <property type="nucleotide sequence ID" value="NZ_CP083931.1"/>
</dbReference>
<keyword evidence="1" id="KW-1133">Transmembrane helix</keyword>
<keyword evidence="2" id="KW-0732">Signal</keyword>
<protein>
    <submittedName>
        <fullName evidence="3">Uncharacterized protein</fullName>
    </submittedName>
</protein>
<feature type="signal peptide" evidence="2">
    <location>
        <begin position="1"/>
        <end position="26"/>
    </location>
</feature>
<keyword evidence="4" id="KW-1185">Reference proteome</keyword>
<feature type="transmembrane region" description="Helical" evidence="1">
    <location>
        <begin position="127"/>
        <end position="145"/>
    </location>
</feature>
<keyword evidence="1" id="KW-0812">Transmembrane</keyword>
<organism evidence="3 4">
    <name type="scientific">Alysiella filiformis DSM 16848</name>
    <dbReference type="NCBI Taxonomy" id="1120981"/>
    <lineage>
        <taxon>Bacteria</taxon>
        <taxon>Pseudomonadati</taxon>
        <taxon>Pseudomonadota</taxon>
        <taxon>Betaproteobacteria</taxon>
        <taxon>Neisseriales</taxon>
        <taxon>Neisseriaceae</taxon>
        <taxon>Alysiella</taxon>
    </lineage>
</organism>
<proteinExistence type="predicted"/>
<dbReference type="EMBL" id="OCNF01000016">
    <property type="protein sequence ID" value="SOD69556.1"/>
    <property type="molecule type" value="Genomic_DNA"/>
</dbReference>
<name>A0A286EF62_9NEIS</name>
<gene>
    <name evidence="3" type="ORF">SAMN02746062_01735</name>
</gene>
<keyword evidence="1" id="KW-0472">Membrane</keyword>
<evidence type="ECO:0000313" key="4">
    <source>
        <dbReference type="Proteomes" id="UP000219669"/>
    </source>
</evidence>
<evidence type="ECO:0000256" key="2">
    <source>
        <dbReference type="SAM" id="SignalP"/>
    </source>
</evidence>
<accession>A0A286EF62</accession>
<sequence>MNKILKIKLLLIVCCAFLGWQSVSRAYALSQDNQLFRQGKHTVEVYLADNVLNERQSGKRNKTSEYSANLKFQTKEGQWVIVNNGFILPSEKNSLMRGESIKREYAAKNPQKLRVANRPEVSPTGEFAFGLVVILLGLYLIWNVYQTYQKQDEE</sequence>
<feature type="chain" id="PRO_5012651239" evidence="2">
    <location>
        <begin position="27"/>
        <end position="154"/>
    </location>
</feature>